<evidence type="ECO:0000313" key="4">
    <source>
        <dbReference type="Proteomes" id="UP000449547"/>
    </source>
</evidence>
<dbReference type="Proteomes" id="UP000449547">
    <property type="component" value="Unassembled WGS sequence"/>
</dbReference>
<dbReference type="VEuPathDB" id="FungiDB:DIURU_004767"/>
<dbReference type="GeneID" id="54783418"/>
<keyword evidence="4" id="KW-1185">Reference proteome</keyword>
<comment type="caution">
    <text evidence="3">The sequence shown here is derived from an EMBL/GenBank/DDBJ whole genome shotgun (WGS) entry which is preliminary data.</text>
</comment>
<evidence type="ECO:0000256" key="2">
    <source>
        <dbReference type="SAM" id="SignalP"/>
    </source>
</evidence>
<accession>A0A642UF62</accession>
<proteinExistence type="predicted"/>
<sequence>MKRIFTMAAPAVALPTLIATSISTTTCDSCIAPTSFVYSNNTLSATSEPVVPSSSSVEPDTTEYDIYESTETVCRGSVCDLTTNIYSKSTVTTTIGGELTSYVTGILQETSSSVAPWNNDTTLTTTIDNQVTVITTTRESAEPVEVTSYVTEEDVYTSDVVETQVQETVVIVTQCGPDGCSEVQQTTSTTVLSTHPETKTKTTTKAVEATETTTTQLPPQIEDATSYVTEAEPTTENVVDTVSAESVVYTTVCGPTGCIVVEKTSTSVVPETTTTATTTTAPADDVEATSYVTEVNENTVNHVATDVSEQVVVVSQQKPSSEAPVDEVYETNISTTVVVITSCADNKCFETTVTTTSCPEEPQPTTTTVCETCDAVSVPSPEEEPTVVPQPTTEPAPVPSPEPTVAPVPSPEPTVAPVSSAEPTLEPTTEPTTTQRVPTVDAQSAPPSLSIVNVIENNISTQLPPSVVASKSDAPTQGAIPTFDGGARSLTASGVLGVLVGLAMLM</sequence>
<feature type="compositionally biased region" description="Low complexity" evidence="1">
    <location>
        <begin position="377"/>
        <end position="391"/>
    </location>
</feature>
<evidence type="ECO:0000256" key="1">
    <source>
        <dbReference type="SAM" id="MobiDB-lite"/>
    </source>
</evidence>
<organism evidence="3 4">
    <name type="scientific">Diutina rugosa</name>
    <name type="common">Yeast</name>
    <name type="synonym">Candida rugosa</name>
    <dbReference type="NCBI Taxonomy" id="5481"/>
    <lineage>
        <taxon>Eukaryota</taxon>
        <taxon>Fungi</taxon>
        <taxon>Dikarya</taxon>
        <taxon>Ascomycota</taxon>
        <taxon>Saccharomycotina</taxon>
        <taxon>Pichiomycetes</taxon>
        <taxon>Debaryomycetaceae</taxon>
        <taxon>Diutina</taxon>
    </lineage>
</organism>
<dbReference type="OMA" id="WPENANC"/>
<keyword evidence="2" id="KW-0732">Signal</keyword>
<feature type="signal peptide" evidence="2">
    <location>
        <begin position="1"/>
        <end position="19"/>
    </location>
</feature>
<feature type="chain" id="PRO_5024909897" evidence="2">
    <location>
        <begin position="20"/>
        <end position="506"/>
    </location>
</feature>
<dbReference type="AlphaFoldDB" id="A0A642UF62"/>
<protein>
    <submittedName>
        <fullName evidence="3">Uncharacterized protein</fullName>
    </submittedName>
</protein>
<feature type="region of interest" description="Disordered" evidence="1">
    <location>
        <begin position="377"/>
        <end position="445"/>
    </location>
</feature>
<dbReference type="EMBL" id="SWFT01000149">
    <property type="protein sequence ID" value="KAA8897914.1"/>
    <property type="molecule type" value="Genomic_DNA"/>
</dbReference>
<reference evidence="3 4" key="1">
    <citation type="submission" date="2019-07" db="EMBL/GenBank/DDBJ databases">
        <title>Genome assembly of two rare yeast pathogens: Diutina rugosa and Trichomonascus ciferrii.</title>
        <authorList>
            <person name="Mixao V."/>
            <person name="Saus E."/>
            <person name="Hansen A."/>
            <person name="Lass-Flor C."/>
            <person name="Gabaldon T."/>
        </authorList>
    </citation>
    <scope>NUCLEOTIDE SEQUENCE [LARGE SCALE GENOMIC DNA]</scope>
    <source>
        <strain evidence="3 4">CBS 613</strain>
    </source>
</reference>
<feature type="compositionally biased region" description="Pro residues" evidence="1">
    <location>
        <begin position="392"/>
        <end position="414"/>
    </location>
</feature>
<feature type="compositionally biased region" description="Polar residues" evidence="1">
    <location>
        <begin position="435"/>
        <end position="445"/>
    </location>
</feature>
<evidence type="ECO:0000313" key="3">
    <source>
        <dbReference type="EMBL" id="KAA8897914.1"/>
    </source>
</evidence>
<feature type="compositionally biased region" description="Low complexity" evidence="1">
    <location>
        <begin position="415"/>
        <end position="434"/>
    </location>
</feature>
<name>A0A642UF62_DIURU</name>
<feature type="region of interest" description="Disordered" evidence="1">
    <location>
        <begin position="191"/>
        <end position="214"/>
    </location>
</feature>
<feature type="compositionally biased region" description="Low complexity" evidence="1">
    <location>
        <begin position="201"/>
        <end position="214"/>
    </location>
</feature>
<gene>
    <name evidence="3" type="ORF">DIURU_004767</name>
</gene>
<dbReference type="RefSeq" id="XP_034010171.1">
    <property type="nucleotide sequence ID" value="XM_034157676.1"/>
</dbReference>